<dbReference type="SUPFAM" id="SSF57701">
    <property type="entry name" value="Zn2/Cys6 DNA-binding domain"/>
    <property type="match status" value="1"/>
</dbReference>
<reference evidence="9 10" key="1">
    <citation type="submission" date="2019-10" db="EMBL/GenBank/DDBJ databases">
        <authorList>
            <person name="Palmer J.M."/>
        </authorList>
    </citation>
    <scope>NUCLEOTIDE SEQUENCE [LARGE SCALE GENOMIC DNA]</scope>
    <source>
        <strain evidence="9 10">TWF694</strain>
    </source>
</reference>
<dbReference type="SMART" id="SM00066">
    <property type="entry name" value="GAL4"/>
    <property type="match status" value="1"/>
</dbReference>
<dbReference type="InterPro" id="IPR036864">
    <property type="entry name" value="Zn2-C6_fun-type_DNA-bd_sf"/>
</dbReference>
<protein>
    <recommendedName>
        <fullName evidence="8">Zn(2)-C6 fungal-type domain-containing protein</fullName>
    </recommendedName>
</protein>
<dbReference type="GO" id="GO:0000981">
    <property type="term" value="F:DNA-binding transcription factor activity, RNA polymerase II-specific"/>
    <property type="evidence" value="ECO:0007669"/>
    <property type="project" value="InterPro"/>
</dbReference>
<keyword evidence="6" id="KW-0804">Transcription</keyword>
<dbReference type="InterPro" id="IPR001138">
    <property type="entry name" value="Zn2Cys6_DnaBD"/>
</dbReference>
<feature type="domain" description="Zn(2)-C6 fungal-type" evidence="8">
    <location>
        <begin position="42"/>
        <end position="71"/>
    </location>
</feature>
<keyword evidence="4" id="KW-0805">Transcription regulation</keyword>
<keyword evidence="3" id="KW-0862">Zinc</keyword>
<evidence type="ECO:0000313" key="10">
    <source>
        <dbReference type="Proteomes" id="UP001365542"/>
    </source>
</evidence>
<evidence type="ECO:0000256" key="4">
    <source>
        <dbReference type="ARBA" id="ARBA00023015"/>
    </source>
</evidence>
<dbReference type="Pfam" id="PF00172">
    <property type="entry name" value="Zn_clus"/>
    <property type="match status" value="1"/>
</dbReference>
<dbReference type="InterPro" id="IPR051615">
    <property type="entry name" value="Transcr_Regulatory_Elem"/>
</dbReference>
<dbReference type="PANTHER" id="PTHR31313">
    <property type="entry name" value="TY1 ENHANCER ACTIVATOR"/>
    <property type="match status" value="1"/>
</dbReference>
<dbReference type="GO" id="GO:0003677">
    <property type="term" value="F:DNA binding"/>
    <property type="evidence" value="ECO:0007669"/>
    <property type="project" value="UniProtKB-KW"/>
</dbReference>
<dbReference type="Gene3D" id="4.10.240.10">
    <property type="entry name" value="Zn(2)-C6 fungal-type DNA-binding domain"/>
    <property type="match status" value="1"/>
</dbReference>
<organism evidence="9 10">
    <name type="scientific">Orbilia ellipsospora</name>
    <dbReference type="NCBI Taxonomy" id="2528407"/>
    <lineage>
        <taxon>Eukaryota</taxon>
        <taxon>Fungi</taxon>
        <taxon>Dikarya</taxon>
        <taxon>Ascomycota</taxon>
        <taxon>Pezizomycotina</taxon>
        <taxon>Orbiliomycetes</taxon>
        <taxon>Orbiliales</taxon>
        <taxon>Orbiliaceae</taxon>
        <taxon>Orbilia</taxon>
    </lineage>
</organism>
<evidence type="ECO:0000256" key="2">
    <source>
        <dbReference type="ARBA" id="ARBA00022723"/>
    </source>
</evidence>
<keyword evidence="10" id="KW-1185">Reference proteome</keyword>
<evidence type="ECO:0000256" key="1">
    <source>
        <dbReference type="ARBA" id="ARBA00004123"/>
    </source>
</evidence>
<evidence type="ECO:0000256" key="3">
    <source>
        <dbReference type="ARBA" id="ARBA00022833"/>
    </source>
</evidence>
<name>A0AAV9X5I9_9PEZI</name>
<dbReference type="CDD" id="cd00067">
    <property type="entry name" value="GAL4"/>
    <property type="match status" value="1"/>
</dbReference>
<accession>A0AAV9X5I9</accession>
<evidence type="ECO:0000256" key="6">
    <source>
        <dbReference type="ARBA" id="ARBA00023163"/>
    </source>
</evidence>
<dbReference type="PANTHER" id="PTHR31313:SF81">
    <property type="entry name" value="TY1 ENHANCER ACTIVATOR"/>
    <property type="match status" value="1"/>
</dbReference>
<dbReference type="EMBL" id="JAVHJO010000009">
    <property type="protein sequence ID" value="KAK6537339.1"/>
    <property type="molecule type" value="Genomic_DNA"/>
</dbReference>
<dbReference type="PROSITE" id="PS00463">
    <property type="entry name" value="ZN2_CY6_FUNGAL_1"/>
    <property type="match status" value="1"/>
</dbReference>
<dbReference type="GO" id="GO:0008270">
    <property type="term" value="F:zinc ion binding"/>
    <property type="evidence" value="ECO:0007669"/>
    <property type="project" value="InterPro"/>
</dbReference>
<evidence type="ECO:0000259" key="8">
    <source>
        <dbReference type="PROSITE" id="PS50048"/>
    </source>
</evidence>
<gene>
    <name evidence="9" type="ORF">TWF694_011530</name>
</gene>
<dbReference type="PROSITE" id="PS50048">
    <property type="entry name" value="ZN2_CY6_FUNGAL_2"/>
    <property type="match status" value="1"/>
</dbReference>
<dbReference type="AlphaFoldDB" id="A0AAV9X5I9"/>
<keyword evidence="5" id="KW-0238">DNA-binding</keyword>
<evidence type="ECO:0000313" key="9">
    <source>
        <dbReference type="EMBL" id="KAK6537339.1"/>
    </source>
</evidence>
<dbReference type="Proteomes" id="UP001365542">
    <property type="component" value="Unassembled WGS sequence"/>
</dbReference>
<dbReference type="GO" id="GO:0005634">
    <property type="term" value="C:nucleus"/>
    <property type="evidence" value="ECO:0007669"/>
    <property type="project" value="UniProtKB-SubCell"/>
</dbReference>
<comment type="caution">
    <text evidence="9">The sequence shown here is derived from an EMBL/GenBank/DDBJ whole genome shotgun (WGS) entry which is preliminary data.</text>
</comment>
<proteinExistence type="predicted"/>
<evidence type="ECO:0000256" key="7">
    <source>
        <dbReference type="ARBA" id="ARBA00023242"/>
    </source>
</evidence>
<sequence length="292" mass="32816">MFLITPRAVAKVSSPQQTQQGLGDAQVVAGKTPNPRARVQQACDRCRSKKAKCNGETPCRRCEKEGLLCIFTQAPYDPKTSARKYVTSLEAQQRAFINILQSIQRRYPHAIDANELQSISSLSNLYTGPLTEVSGQRSTIDIDHDVSSARDWSERGVKRKRVGDSNFESPTIIQDAQTTSYIHENNNIFEDLNMTESEAAARIFGIPSDTNPVLPYQLCEEPNPAAHTRHDRIFPTSSLVEEPTREWAISTDDANIDTWPFSNLELCIGEDTLPTLRQTNLEFSDYFMDENT</sequence>
<evidence type="ECO:0000256" key="5">
    <source>
        <dbReference type="ARBA" id="ARBA00023125"/>
    </source>
</evidence>
<keyword evidence="2" id="KW-0479">Metal-binding</keyword>
<keyword evidence="7" id="KW-0539">Nucleus</keyword>
<comment type="subcellular location">
    <subcellularLocation>
        <location evidence="1">Nucleus</location>
    </subcellularLocation>
</comment>